<accession>W2N7G8</accession>
<name>W2N7G8_PHYNI</name>
<reference evidence="1" key="1">
    <citation type="submission" date="2013-11" db="EMBL/GenBank/DDBJ databases">
        <title>The Genome Sequence of Phytophthora parasitica IAC_01/95.</title>
        <authorList>
            <consortium name="The Broad Institute Genomics Platform"/>
            <person name="Russ C."/>
            <person name="Tyler B."/>
            <person name="Panabieres F."/>
            <person name="Shan W."/>
            <person name="Tripathy S."/>
            <person name="Grunwald N."/>
            <person name="Machado M."/>
            <person name="Johnson C.S."/>
            <person name="Arredondo F."/>
            <person name="Hong C."/>
            <person name="Coffey M."/>
            <person name="Young S.K."/>
            <person name="Zeng Q."/>
            <person name="Gargeya S."/>
            <person name="Fitzgerald M."/>
            <person name="Abouelleil A."/>
            <person name="Alvarado L."/>
            <person name="Chapman S.B."/>
            <person name="Gainer-Dewar J."/>
            <person name="Goldberg J."/>
            <person name="Griggs A."/>
            <person name="Gujja S."/>
            <person name="Hansen M."/>
            <person name="Howarth C."/>
            <person name="Imamovic A."/>
            <person name="Ireland A."/>
            <person name="Larimer J."/>
            <person name="McCowan C."/>
            <person name="Murphy C."/>
            <person name="Pearson M."/>
            <person name="Poon T.W."/>
            <person name="Priest M."/>
            <person name="Roberts A."/>
            <person name="Saif S."/>
            <person name="Shea T."/>
            <person name="Sykes S."/>
            <person name="Wortman J."/>
            <person name="Nusbaum C."/>
            <person name="Birren B."/>
        </authorList>
    </citation>
    <scope>NUCLEOTIDE SEQUENCE [LARGE SCALE GENOMIC DNA]</scope>
    <source>
        <strain evidence="1">IAC_01/95</strain>
    </source>
</reference>
<evidence type="ECO:0000313" key="1">
    <source>
        <dbReference type="EMBL" id="ETM44536.1"/>
    </source>
</evidence>
<sequence length="163" mass="18306">MAQMKKLSSDIQIMFGVRAMGDVDNRLLHAKQFVLLNSIKSPQMAKFVDAWASSRSTAMCPPVKMRSHCFDPLSGETRMTPAPKLLLLAGILAVTRNSNLYSILSLWWTQVDDVQLVVVDGRETEGDSKDDPIDSNGASEMRFKKGFLCTWMKRRVGIQRAQQ</sequence>
<protein>
    <submittedName>
        <fullName evidence="1">Uncharacterized protein</fullName>
    </submittedName>
</protein>
<gene>
    <name evidence="1" type="ORF">L914_10243</name>
</gene>
<dbReference type="AlphaFoldDB" id="W2N7G8"/>
<organism evidence="1">
    <name type="scientific">Phytophthora nicotianae</name>
    <name type="common">Potato buckeye rot agent</name>
    <name type="synonym">Phytophthora parasitica</name>
    <dbReference type="NCBI Taxonomy" id="4792"/>
    <lineage>
        <taxon>Eukaryota</taxon>
        <taxon>Sar</taxon>
        <taxon>Stramenopiles</taxon>
        <taxon>Oomycota</taxon>
        <taxon>Peronosporomycetes</taxon>
        <taxon>Peronosporales</taxon>
        <taxon>Peronosporaceae</taxon>
        <taxon>Phytophthora</taxon>
    </lineage>
</organism>
<dbReference type="Proteomes" id="UP000054532">
    <property type="component" value="Unassembled WGS sequence"/>
</dbReference>
<proteinExistence type="predicted"/>
<dbReference type="EMBL" id="KI693331">
    <property type="protein sequence ID" value="ETM44536.1"/>
    <property type="molecule type" value="Genomic_DNA"/>
</dbReference>